<protein>
    <submittedName>
        <fullName evidence="2">Uncharacterized protein</fullName>
    </submittedName>
</protein>
<reference evidence="2" key="2">
    <citation type="submission" date="2019-01" db="UniProtKB">
        <authorList>
            <consortium name="EnsemblPlants"/>
        </authorList>
    </citation>
    <scope>IDENTIFICATION</scope>
    <source>
        <strain evidence="2">cv. Heinz 1706</strain>
    </source>
</reference>
<proteinExistence type="predicted"/>
<feature type="region of interest" description="Disordered" evidence="1">
    <location>
        <begin position="1"/>
        <end position="20"/>
    </location>
</feature>
<dbReference type="AlphaFoldDB" id="A0A3Q7HRK1"/>
<name>A0A3Q7HRK1_SOLLC</name>
<organism evidence="2">
    <name type="scientific">Solanum lycopersicum</name>
    <name type="common">Tomato</name>
    <name type="synonym">Lycopersicon esculentum</name>
    <dbReference type="NCBI Taxonomy" id="4081"/>
    <lineage>
        <taxon>Eukaryota</taxon>
        <taxon>Viridiplantae</taxon>
        <taxon>Streptophyta</taxon>
        <taxon>Embryophyta</taxon>
        <taxon>Tracheophyta</taxon>
        <taxon>Spermatophyta</taxon>
        <taxon>Magnoliopsida</taxon>
        <taxon>eudicotyledons</taxon>
        <taxon>Gunneridae</taxon>
        <taxon>Pentapetalae</taxon>
        <taxon>asterids</taxon>
        <taxon>lamiids</taxon>
        <taxon>Solanales</taxon>
        <taxon>Solanaceae</taxon>
        <taxon>Solanoideae</taxon>
        <taxon>Solaneae</taxon>
        <taxon>Solanum</taxon>
        <taxon>Solanum subgen. Lycopersicon</taxon>
    </lineage>
</organism>
<dbReference type="InParanoid" id="A0A3Q7HRK1"/>
<accession>A0A3Q7HRK1</accession>
<dbReference type="PaxDb" id="4081-Solyc06g063160.1.1"/>
<reference evidence="2" key="1">
    <citation type="journal article" date="2012" name="Nature">
        <title>The tomato genome sequence provides insights into fleshy fruit evolution.</title>
        <authorList>
            <consortium name="Tomato Genome Consortium"/>
        </authorList>
    </citation>
    <scope>NUCLEOTIDE SEQUENCE [LARGE SCALE GENOMIC DNA]</scope>
    <source>
        <strain evidence="2">cv. Heinz 1706</strain>
    </source>
</reference>
<sequence>MLRLWWRPEGGTRSPKESGLTAAYIDQKGRPRRGTSIIYSSMTCYITLGLSTSRRISVPLGCERSVKFTGGPLLHFRSRCPCLE</sequence>
<dbReference type="Proteomes" id="UP000004994">
    <property type="component" value="Chromosome 6"/>
</dbReference>
<dbReference type="Gramene" id="Solyc06g063160.1.1">
    <property type="protein sequence ID" value="Solyc06g063160.1.1.1"/>
    <property type="gene ID" value="Solyc06g063160.1"/>
</dbReference>
<keyword evidence="3" id="KW-1185">Reference proteome</keyword>
<evidence type="ECO:0000313" key="3">
    <source>
        <dbReference type="Proteomes" id="UP000004994"/>
    </source>
</evidence>
<evidence type="ECO:0000313" key="2">
    <source>
        <dbReference type="EnsemblPlants" id="Solyc06g063160.1.1.1"/>
    </source>
</evidence>
<evidence type="ECO:0000256" key="1">
    <source>
        <dbReference type="SAM" id="MobiDB-lite"/>
    </source>
</evidence>
<dbReference type="EnsemblPlants" id="Solyc06g063160.1.1">
    <property type="protein sequence ID" value="Solyc06g063160.1.1.1"/>
    <property type="gene ID" value="Solyc06g063160.1"/>
</dbReference>